<keyword evidence="4 7" id="KW-1133">Transmembrane helix</keyword>
<name>A0A927UAS8_9FIRM</name>
<evidence type="ECO:0000256" key="6">
    <source>
        <dbReference type="SAM" id="Coils"/>
    </source>
</evidence>
<feature type="transmembrane region" description="Helical" evidence="7">
    <location>
        <begin position="525"/>
        <end position="548"/>
    </location>
</feature>
<dbReference type="AlphaFoldDB" id="A0A927UAS8"/>
<feature type="transmembrane region" description="Helical" evidence="7">
    <location>
        <begin position="14"/>
        <end position="34"/>
    </location>
</feature>
<keyword evidence="2" id="KW-1003">Cell membrane</keyword>
<accession>A0A927UAS8</accession>
<feature type="transmembrane region" description="Helical" evidence="7">
    <location>
        <begin position="603"/>
        <end position="624"/>
    </location>
</feature>
<feature type="domain" description="MacB-like periplasmic core" evidence="9">
    <location>
        <begin position="605"/>
        <end position="801"/>
    </location>
</feature>
<dbReference type="Pfam" id="PF12704">
    <property type="entry name" value="MacB_PCD"/>
    <property type="match status" value="1"/>
</dbReference>
<organism evidence="10 11">
    <name type="scientific">Pseudobutyrivibrio ruminis</name>
    <dbReference type="NCBI Taxonomy" id="46206"/>
    <lineage>
        <taxon>Bacteria</taxon>
        <taxon>Bacillati</taxon>
        <taxon>Bacillota</taxon>
        <taxon>Clostridia</taxon>
        <taxon>Lachnospirales</taxon>
        <taxon>Lachnospiraceae</taxon>
        <taxon>Pseudobutyrivibrio</taxon>
    </lineage>
</organism>
<feature type="coiled-coil region" evidence="6">
    <location>
        <begin position="374"/>
        <end position="408"/>
    </location>
</feature>
<evidence type="ECO:0000256" key="3">
    <source>
        <dbReference type="ARBA" id="ARBA00022692"/>
    </source>
</evidence>
<reference evidence="10" key="1">
    <citation type="submission" date="2019-04" db="EMBL/GenBank/DDBJ databases">
        <title>Evolution of Biomass-Degrading Anaerobic Consortia Revealed by Metagenomics.</title>
        <authorList>
            <person name="Peng X."/>
        </authorList>
    </citation>
    <scope>NUCLEOTIDE SEQUENCE</scope>
    <source>
        <strain evidence="10">SIG311</strain>
    </source>
</reference>
<feature type="coiled-coil region" evidence="6">
    <location>
        <begin position="242"/>
        <end position="315"/>
    </location>
</feature>
<feature type="transmembrane region" description="Helical" evidence="7">
    <location>
        <begin position="922"/>
        <end position="943"/>
    </location>
</feature>
<evidence type="ECO:0000256" key="5">
    <source>
        <dbReference type="ARBA" id="ARBA00023136"/>
    </source>
</evidence>
<keyword evidence="5 7" id="KW-0472">Membrane</keyword>
<evidence type="ECO:0000256" key="1">
    <source>
        <dbReference type="ARBA" id="ARBA00004651"/>
    </source>
</evidence>
<gene>
    <name evidence="10" type="ORF">E7272_02690</name>
</gene>
<evidence type="ECO:0000256" key="2">
    <source>
        <dbReference type="ARBA" id="ARBA00022475"/>
    </source>
</evidence>
<feature type="transmembrane region" description="Helical" evidence="7">
    <location>
        <begin position="482"/>
        <end position="505"/>
    </location>
</feature>
<dbReference type="PANTHER" id="PTHR30287">
    <property type="entry name" value="MEMBRANE COMPONENT OF PREDICTED ABC SUPERFAMILY METABOLITE UPTAKE TRANSPORTER"/>
    <property type="match status" value="1"/>
</dbReference>
<proteinExistence type="predicted"/>
<dbReference type="EMBL" id="SVER01000005">
    <property type="protein sequence ID" value="MBE5918728.1"/>
    <property type="molecule type" value="Genomic_DNA"/>
</dbReference>
<dbReference type="InterPro" id="IPR025857">
    <property type="entry name" value="MacB_PCD"/>
</dbReference>
<dbReference type="Pfam" id="PF02687">
    <property type="entry name" value="FtsX"/>
    <property type="match status" value="2"/>
</dbReference>
<evidence type="ECO:0000313" key="11">
    <source>
        <dbReference type="Proteomes" id="UP000766246"/>
    </source>
</evidence>
<keyword evidence="6" id="KW-0175">Coiled coil</keyword>
<protein>
    <submittedName>
        <fullName evidence="10">FtsX-like permease family protein</fullName>
    </submittedName>
</protein>
<keyword evidence="3 7" id="KW-0812">Transmembrane</keyword>
<evidence type="ECO:0000256" key="4">
    <source>
        <dbReference type="ARBA" id="ARBA00022989"/>
    </source>
</evidence>
<comment type="caution">
    <text evidence="10">The sequence shown here is derived from an EMBL/GenBank/DDBJ whole genome shotgun (WGS) entry which is preliminary data.</text>
</comment>
<evidence type="ECO:0000313" key="10">
    <source>
        <dbReference type="EMBL" id="MBE5918728.1"/>
    </source>
</evidence>
<dbReference type="Proteomes" id="UP000766246">
    <property type="component" value="Unassembled WGS sequence"/>
</dbReference>
<feature type="transmembrane region" description="Helical" evidence="7">
    <location>
        <begin position="430"/>
        <end position="452"/>
    </location>
</feature>
<feature type="transmembrane region" description="Helical" evidence="7">
    <location>
        <begin position="830"/>
        <end position="850"/>
    </location>
</feature>
<feature type="transmembrane region" description="Helical" evidence="7">
    <location>
        <begin position="884"/>
        <end position="902"/>
    </location>
</feature>
<dbReference type="InterPro" id="IPR038766">
    <property type="entry name" value="Membrane_comp_ABC_pdt"/>
</dbReference>
<feature type="domain" description="ABC3 transporter permease C-terminal" evidence="8">
    <location>
        <begin position="834"/>
        <end position="942"/>
    </location>
</feature>
<evidence type="ECO:0000256" key="7">
    <source>
        <dbReference type="SAM" id="Phobius"/>
    </source>
</evidence>
<feature type="domain" description="ABC3 transporter permease C-terminal" evidence="8">
    <location>
        <begin position="436"/>
        <end position="549"/>
    </location>
</feature>
<evidence type="ECO:0000259" key="8">
    <source>
        <dbReference type="Pfam" id="PF02687"/>
    </source>
</evidence>
<dbReference type="InterPro" id="IPR003838">
    <property type="entry name" value="ABC3_permease_C"/>
</dbReference>
<evidence type="ECO:0000259" key="9">
    <source>
        <dbReference type="Pfam" id="PF12704"/>
    </source>
</evidence>
<comment type="subcellular location">
    <subcellularLocation>
        <location evidence="1">Cell membrane</location>
        <topology evidence="1">Multi-pass membrane protein</topology>
    </subcellularLocation>
</comment>
<sequence>MLLVSLLREIKDTFGRFLALLLIIALGVGFFAGLKVTDPAMRTSMHDYLKDKEFFDYRLVSTLGFEDEDINYLENNIKARAVEPSISFDVLADYEGMSHAIKAISIPTKINKIELVEGNMPSEDNECLVDSYLFDSSSIGNMVTISNSNEKEDSDHFKYKEYKIAGLVKSPLFIQYERGNTALGSGVLDGFIYINEGGFDSEVYTDCYVKLDSDLPLYSDEYKDLIESNEDNIQKALDTAAENRYERIIADATEELADAEKELEDKRKETGEELDNAKADLDKAKKQLDAGKAQINEYENKEAELKVALDEMLSNINKMEQVKQMSPEYYDEAQYQTLVATYQQYSANLYTLQAGLESARKEYASGLKKYEDGKAEYEDGVEEFNTKIDDAEKEIEEARDKIDDIEEASTYLMGRDSNVGYVCFESDSTIVGAIANVFPIFFFLVAALVCMTTMNRMVEDQRTQIGVLKALGYSSGSIMGKFVAYSGSASLIGATIGFIAGTIAFPKAIWFAYQMMYNTSDISYYFSSSMLIISFIVALLCSVGVTILSCRYEMQEMAASLMRPKAPKAGKRIFLEYITFFWNRLKFLKKVSLRNIFRYKGRLFMMVLGIGGCTALLVAGFGIYDSIADIAVNQFSNISKYDVDITLKNGEEDVSLLENMGYSNEDYLLYYHTSVDMKAGKYTKNIYLNVYDNDAPLDKFYDMHDEKGKHISFSDLKDDEAIINQGLSDRYNIKVGDTITISSENLAKTKFKVTAINENFIYNYMYLTKTGYENTIGQLPEKKNVYLNVKEGENAHGVGAKLMNDKRVTVVSATDDMLDRVDNMMESLNIIVYLVIGCAMALSAVVVYNLTNINIAERVREIATVKVLGFYKEETRSYVFRENIILSIMGAAVGLFLGKLLHAFIMSEIVVDLITFDVRVTILSYTIAFVLTVVFTFIIDLFMGKKLEEISMTESLKAVE</sequence>
<dbReference type="GO" id="GO:0005886">
    <property type="term" value="C:plasma membrane"/>
    <property type="evidence" value="ECO:0007669"/>
    <property type="project" value="UniProtKB-SubCell"/>
</dbReference>
<dbReference type="PANTHER" id="PTHR30287:SF1">
    <property type="entry name" value="INNER MEMBRANE PROTEIN"/>
    <property type="match status" value="1"/>
</dbReference>